<dbReference type="EMBL" id="LAZR01010460">
    <property type="protein sequence ID" value="KKM66823.1"/>
    <property type="molecule type" value="Genomic_DNA"/>
</dbReference>
<comment type="caution">
    <text evidence="1">The sequence shown here is derived from an EMBL/GenBank/DDBJ whole genome shotgun (WGS) entry which is preliminary data.</text>
</comment>
<evidence type="ECO:0000313" key="1">
    <source>
        <dbReference type="EMBL" id="KKM66823.1"/>
    </source>
</evidence>
<proteinExistence type="predicted"/>
<reference evidence="1" key="1">
    <citation type="journal article" date="2015" name="Nature">
        <title>Complex archaea that bridge the gap between prokaryotes and eukaryotes.</title>
        <authorList>
            <person name="Spang A."/>
            <person name="Saw J.H."/>
            <person name="Jorgensen S.L."/>
            <person name="Zaremba-Niedzwiedzka K."/>
            <person name="Martijn J."/>
            <person name="Lind A.E."/>
            <person name="van Eijk R."/>
            <person name="Schleper C."/>
            <person name="Guy L."/>
            <person name="Ettema T.J."/>
        </authorList>
    </citation>
    <scope>NUCLEOTIDE SEQUENCE</scope>
</reference>
<organism evidence="1">
    <name type="scientific">marine sediment metagenome</name>
    <dbReference type="NCBI Taxonomy" id="412755"/>
    <lineage>
        <taxon>unclassified sequences</taxon>
        <taxon>metagenomes</taxon>
        <taxon>ecological metagenomes</taxon>
    </lineage>
</organism>
<gene>
    <name evidence="1" type="ORF">LCGC14_1477380</name>
</gene>
<name>A0A0F9JBB8_9ZZZZ</name>
<dbReference type="AlphaFoldDB" id="A0A0F9JBB8"/>
<protein>
    <submittedName>
        <fullName evidence="1">Uncharacterized protein</fullName>
    </submittedName>
</protein>
<accession>A0A0F9JBB8</accession>
<sequence length="59" mass="6688">MSKIQIKEIDEEHIEVLVDGEWVCSADHDEDGWAGMEKVEALAESIAKKLGIEFERICL</sequence>